<dbReference type="InterPro" id="IPR023393">
    <property type="entry name" value="START-like_dom_sf"/>
</dbReference>
<reference evidence="2" key="1">
    <citation type="journal article" date="2014" name="Int. J. Syst. Evol. Microbiol.">
        <title>Complete genome sequence of Corynebacterium casei LMG S-19264T (=DSM 44701T), isolated from a smear-ripened cheese.</title>
        <authorList>
            <consortium name="US DOE Joint Genome Institute (JGI-PGF)"/>
            <person name="Walter F."/>
            <person name="Albersmeier A."/>
            <person name="Kalinowski J."/>
            <person name="Ruckert C."/>
        </authorList>
    </citation>
    <scope>NUCLEOTIDE SEQUENCE</scope>
    <source>
        <strain evidence="2">JCM 3090</strain>
    </source>
</reference>
<dbReference type="PANTHER" id="PTHR33824">
    <property type="entry name" value="POLYKETIDE CYCLASE/DEHYDRASE AND LIPID TRANSPORT SUPERFAMILY PROTEIN"/>
    <property type="match status" value="1"/>
</dbReference>
<evidence type="ECO:0000259" key="1">
    <source>
        <dbReference type="Pfam" id="PF03364"/>
    </source>
</evidence>
<dbReference type="Proteomes" id="UP000649739">
    <property type="component" value="Unassembled WGS sequence"/>
</dbReference>
<dbReference type="SUPFAM" id="SSF55961">
    <property type="entry name" value="Bet v1-like"/>
    <property type="match status" value="1"/>
</dbReference>
<gene>
    <name evidence="2" type="ORF">GCM10010123_31950</name>
</gene>
<reference evidence="2" key="2">
    <citation type="submission" date="2020-09" db="EMBL/GenBank/DDBJ databases">
        <authorList>
            <person name="Sun Q."/>
            <person name="Ohkuma M."/>
        </authorList>
    </citation>
    <scope>NUCLEOTIDE SEQUENCE</scope>
    <source>
        <strain evidence="2">JCM 3090</strain>
    </source>
</reference>
<dbReference type="PANTHER" id="PTHR33824:SF7">
    <property type="entry name" value="POLYKETIDE CYCLASE_DEHYDRASE AND LIPID TRANSPORT SUPERFAMILY PROTEIN"/>
    <property type="match status" value="1"/>
</dbReference>
<dbReference type="InterPro" id="IPR047137">
    <property type="entry name" value="ORF3"/>
</dbReference>
<dbReference type="CDD" id="cd07817">
    <property type="entry name" value="SRPBCC_8"/>
    <property type="match status" value="1"/>
</dbReference>
<organism evidence="2 3">
    <name type="scientific">Pilimelia anulata</name>
    <dbReference type="NCBI Taxonomy" id="53371"/>
    <lineage>
        <taxon>Bacteria</taxon>
        <taxon>Bacillati</taxon>
        <taxon>Actinomycetota</taxon>
        <taxon>Actinomycetes</taxon>
        <taxon>Micromonosporales</taxon>
        <taxon>Micromonosporaceae</taxon>
        <taxon>Pilimelia</taxon>
    </lineage>
</organism>
<protein>
    <recommendedName>
        <fullName evidence="1">Coenzyme Q-binding protein COQ10 START domain-containing protein</fullName>
    </recommendedName>
</protein>
<comment type="caution">
    <text evidence="2">The sequence shown here is derived from an EMBL/GenBank/DDBJ whole genome shotgun (WGS) entry which is preliminary data.</text>
</comment>
<sequence length="181" mass="20201">MSTVLESVEVAAPVHAVYHEWAQFERFPEFMSGVEEVEQTTATHTHWRTRIAGVEREFDAEITARDPDRRIAWVATGVAHRGEVTFEPVDGARTRVTARLDFVPAGAAEQVGDRLGLVDQRVRGDLRRFKAYLEGGTTRRAHPAVTAADLHRVRRSPTEAAFRAELPGLAVRPGRENLPLI</sequence>
<evidence type="ECO:0000313" key="3">
    <source>
        <dbReference type="Proteomes" id="UP000649739"/>
    </source>
</evidence>
<accession>A0A8J3B7U3</accession>
<evidence type="ECO:0000313" key="2">
    <source>
        <dbReference type="EMBL" id="GGJ99614.1"/>
    </source>
</evidence>
<dbReference type="AlphaFoldDB" id="A0A8J3B7U3"/>
<proteinExistence type="predicted"/>
<feature type="domain" description="Coenzyme Q-binding protein COQ10 START" evidence="1">
    <location>
        <begin position="10"/>
        <end position="126"/>
    </location>
</feature>
<name>A0A8J3B7U3_9ACTN</name>
<dbReference type="EMBL" id="BMQB01000006">
    <property type="protein sequence ID" value="GGJ99614.1"/>
    <property type="molecule type" value="Genomic_DNA"/>
</dbReference>
<dbReference type="InterPro" id="IPR005031">
    <property type="entry name" value="COQ10_START"/>
</dbReference>
<dbReference type="Gene3D" id="3.30.530.20">
    <property type="match status" value="1"/>
</dbReference>
<dbReference type="Pfam" id="PF03364">
    <property type="entry name" value="Polyketide_cyc"/>
    <property type="match status" value="1"/>
</dbReference>
<keyword evidence="3" id="KW-1185">Reference proteome</keyword>